<dbReference type="GO" id="GO:0016020">
    <property type="term" value="C:membrane"/>
    <property type="evidence" value="ECO:0007669"/>
    <property type="project" value="UniProtKB-SubCell"/>
</dbReference>
<keyword evidence="4 5" id="KW-0472">Membrane</keyword>
<proteinExistence type="predicted"/>
<evidence type="ECO:0000313" key="6">
    <source>
        <dbReference type="EMBL" id="PFX13494.1"/>
    </source>
</evidence>
<dbReference type="Gene3D" id="2.60.220.50">
    <property type="match status" value="1"/>
</dbReference>
<comment type="subcellular location">
    <subcellularLocation>
        <location evidence="1">Membrane</location>
    </subcellularLocation>
</comment>
<keyword evidence="3 5" id="KW-1133">Transmembrane helix</keyword>
<evidence type="ECO:0000256" key="5">
    <source>
        <dbReference type="SAM" id="Phobius"/>
    </source>
</evidence>
<gene>
    <name evidence="6" type="primary">Pkd1l2</name>
    <name evidence="6" type="ORF">AWC38_SpisGene22420</name>
</gene>
<dbReference type="SMART" id="SM00303">
    <property type="entry name" value="GPS"/>
    <property type="match status" value="1"/>
</dbReference>
<evidence type="ECO:0000256" key="3">
    <source>
        <dbReference type="ARBA" id="ARBA00022989"/>
    </source>
</evidence>
<feature type="transmembrane region" description="Helical" evidence="5">
    <location>
        <begin position="453"/>
        <end position="475"/>
    </location>
</feature>
<keyword evidence="7" id="KW-1185">Reference proteome</keyword>
<evidence type="ECO:0000256" key="2">
    <source>
        <dbReference type="ARBA" id="ARBA00022692"/>
    </source>
</evidence>
<dbReference type="InterPro" id="IPR036392">
    <property type="entry name" value="PLAT/LH2_dom_sf"/>
</dbReference>
<dbReference type="PANTHER" id="PTHR10877">
    <property type="entry name" value="POLYCYSTIN FAMILY MEMBER"/>
    <property type="match status" value="1"/>
</dbReference>
<reference evidence="7" key="1">
    <citation type="journal article" date="2017" name="bioRxiv">
        <title>Comparative analysis of the genomes of Stylophora pistillata and Acropora digitifera provides evidence for extensive differences between species of corals.</title>
        <authorList>
            <person name="Voolstra C.R."/>
            <person name="Li Y."/>
            <person name="Liew Y.J."/>
            <person name="Baumgarten S."/>
            <person name="Zoccola D."/>
            <person name="Flot J.-F."/>
            <person name="Tambutte S."/>
            <person name="Allemand D."/>
            <person name="Aranda M."/>
        </authorList>
    </citation>
    <scope>NUCLEOTIDE SEQUENCE [LARGE SCALE GENOMIC DNA]</scope>
</reference>
<dbReference type="SUPFAM" id="SSF49723">
    <property type="entry name" value="Lipase/lipooxygenase domain (PLAT/LH2 domain)"/>
    <property type="match status" value="1"/>
</dbReference>
<dbReference type="InterPro" id="IPR051223">
    <property type="entry name" value="Polycystin"/>
</dbReference>
<organism evidence="6 7">
    <name type="scientific">Stylophora pistillata</name>
    <name type="common">Smooth cauliflower coral</name>
    <dbReference type="NCBI Taxonomy" id="50429"/>
    <lineage>
        <taxon>Eukaryota</taxon>
        <taxon>Metazoa</taxon>
        <taxon>Cnidaria</taxon>
        <taxon>Anthozoa</taxon>
        <taxon>Hexacorallia</taxon>
        <taxon>Scleractinia</taxon>
        <taxon>Astrocoeniina</taxon>
        <taxon>Pocilloporidae</taxon>
        <taxon>Stylophora</taxon>
    </lineage>
</organism>
<dbReference type="Gene3D" id="2.60.60.20">
    <property type="entry name" value="PLAT/LH2 domain"/>
    <property type="match status" value="1"/>
</dbReference>
<dbReference type="GO" id="GO:0050982">
    <property type="term" value="P:detection of mechanical stimulus"/>
    <property type="evidence" value="ECO:0007669"/>
    <property type="project" value="TreeGrafter"/>
</dbReference>
<protein>
    <submittedName>
        <fullName evidence="6">Polycystic kidney disease protein 1-like 2</fullName>
    </submittedName>
</protein>
<dbReference type="InterPro" id="IPR000203">
    <property type="entry name" value="GPS"/>
</dbReference>
<dbReference type="Proteomes" id="UP000225706">
    <property type="component" value="Unassembled WGS sequence"/>
</dbReference>
<feature type="transmembrane region" description="Helical" evidence="5">
    <location>
        <begin position="389"/>
        <end position="406"/>
    </location>
</feature>
<dbReference type="PANTHER" id="PTHR10877:SF150">
    <property type="entry name" value="REJ DOMAIN-CONTAINING PROTEIN"/>
    <property type="match status" value="1"/>
</dbReference>
<sequence length="478" mass="54203">MKPEDPTVHLFVYMRFGQRPTSQHHDLNATISQDKKCVWMLSAHGKSQEQTVCSFNPYAPIQVLAEHPGKYFLGVKNVNAKMNVSHKRQRRSCFGERRGKRSCVEVKDPPPTPPQSIIVTVIRVYDSKTDQNYILKVALGSCVYWSEKIDKWISSGCQVLAASDGFINCSCNHLTLFGGSLLLEPHPIDFDKVLVEFQQLPETGNIAVVVAMAVLLLCYVSTLVIVRKFDKEDTKNKELPIHLPSSPNSTYEYEIVITAGAWKNSGTTAHVALEIYGSDRKSGILYLSQEEPGAVNTLFSREEILFRDVQSNQSWKLMKGAEKYGKNNGYFHKDALITGIAWFLLLCSCTVSAVISIFYILTWEKSVSEQWLSSMLISFARGVTIKEPVKVFLTALTVAAILKITAKRSKVHACESPQQVKTGYSKQKFCALQLSEVEKMRRRQVKRKNRKRYLTELVIYLVFVFLLMVMCYGNRNER</sequence>
<feature type="transmembrane region" description="Helical" evidence="5">
    <location>
        <begin position="206"/>
        <end position="226"/>
    </location>
</feature>
<dbReference type="InterPro" id="IPR046338">
    <property type="entry name" value="GAIN_dom_sf"/>
</dbReference>
<dbReference type="EMBL" id="LSMT01000963">
    <property type="protein sequence ID" value="PFX13494.1"/>
    <property type="molecule type" value="Genomic_DNA"/>
</dbReference>
<comment type="caution">
    <text evidence="6">The sequence shown here is derived from an EMBL/GenBank/DDBJ whole genome shotgun (WGS) entry which is preliminary data.</text>
</comment>
<feature type="transmembrane region" description="Helical" evidence="5">
    <location>
        <begin position="335"/>
        <end position="361"/>
    </location>
</feature>
<dbReference type="AlphaFoldDB" id="A0A2B4R579"/>
<dbReference type="Pfam" id="PF01825">
    <property type="entry name" value="GPS"/>
    <property type="match status" value="1"/>
</dbReference>
<keyword evidence="2 5" id="KW-0812">Transmembrane</keyword>
<name>A0A2B4R579_STYPI</name>
<accession>A0A2B4R579</accession>
<evidence type="ECO:0000256" key="1">
    <source>
        <dbReference type="ARBA" id="ARBA00004370"/>
    </source>
</evidence>
<evidence type="ECO:0000256" key="4">
    <source>
        <dbReference type="ARBA" id="ARBA00023136"/>
    </source>
</evidence>
<dbReference type="GO" id="GO:0005262">
    <property type="term" value="F:calcium channel activity"/>
    <property type="evidence" value="ECO:0007669"/>
    <property type="project" value="TreeGrafter"/>
</dbReference>
<evidence type="ECO:0000313" key="7">
    <source>
        <dbReference type="Proteomes" id="UP000225706"/>
    </source>
</evidence>